<sequence length="123" mass="13476">MSFSNSSYSLFPATPSSPNAFSMFGSSPRDNHLMYEELSQSCLSSRQTPSRKPSPSLPPSSLSPSTKSFNLFIGSTSPRDAHAAYEELGYVLRPSKQSNISPPSSPLRSPKRKSAFKKWLSVN</sequence>
<proteinExistence type="predicted"/>
<feature type="region of interest" description="Disordered" evidence="1">
    <location>
        <begin position="1"/>
        <end position="26"/>
    </location>
</feature>
<dbReference type="AlphaFoldDB" id="A0A5C3MFK1"/>
<organism evidence="2 3">
    <name type="scientific">Crucibulum laeve</name>
    <dbReference type="NCBI Taxonomy" id="68775"/>
    <lineage>
        <taxon>Eukaryota</taxon>
        <taxon>Fungi</taxon>
        <taxon>Dikarya</taxon>
        <taxon>Basidiomycota</taxon>
        <taxon>Agaricomycotina</taxon>
        <taxon>Agaricomycetes</taxon>
        <taxon>Agaricomycetidae</taxon>
        <taxon>Agaricales</taxon>
        <taxon>Agaricineae</taxon>
        <taxon>Nidulariaceae</taxon>
        <taxon>Crucibulum</taxon>
    </lineage>
</organism>
<dbReference type="Proteomes" id="UP000308652">
    <property type="component" value="Unassembled WGS sequence"/>
</dbReference>
<gene>
    <name evidence="2" type="ORF">BDQ12DRAFT_674956</name>
</gene>
<evidence type="ECO:0000313" key="3">
    <source>
        <dbReference type="Proteomes" id="UP000308652"/>
    </source>
</evidence>
<keyword evidence="3" id="KW-1185">Reference proteome</keyword>
<protein>
    <submittedName>
        <fullName evidence="2">Uncharacterized protein</fullName>
    </submittedName>
</protein>
<name>A0A5C3MFK1_9AGAR</name>
<reference evidence="2 3" key="1">
    <citation type="journal article" date="2019" name="Nat. Ecol. Evol.">
        <title>Megaphylogeny resolves global patterns of mushroom evolution.</title>
        <authorList>
            <person name="Varga T."/>
            <person name="Krizsan K."/>
            <person name="Foldi C."/>
            <person name="Dima B."/>
            <person name="Sanchez-Garcia M."/>
            <person name="Sanchez-Ramirez S."/>
            <person name="Szollosi G.J."/>
            <person name="Szarkandi J.G."/>
            <person name="Papp V."/>
            <person name="Albert L."/>
            <person name="Andreopoulos W."/>
            <person name="Angelini C."/>
            <person name="Antonin V."/>
            <person name="Barry K.W."/>
            <person name="Bougher N.L."/>
            <person name="Buchanan P."/>
            <person name="Buyck B."/>
            <person name="Bense V."/>
            <person name="Catcheside P."/>
            <person name="Chovatia M."/>
            <person name="Cooper J."/>
            <person name="Damon W."/>
            <person name="Desjardin D."/>
            <person name="Finy P."/>
            <person name="Geml J."/>
            <person name="Haridas S."/>
            <person name="Hughes K."/>
            <person name="Justo A."/>
            <person name="Karasinski D."/>
            <person name="Kautmanova I."/>
            <person name="Kiss B."/>
            <person name="Kocsube S."/>
            <person name="Kotiranta H."/>
            <person name="LaButti K.M."/>
            <person name="Lechner B.E."/>
            <person name="Liimatainen K."/>
            <person name="Lipzen A."/>
            <person name="Lukacs Z."/>
            <person name="Mihaltcheva S."/>
            <person name="Morgado L.N."/>
            <person name="Niskanen T."/>
            <person name="Noordeloos M.E."/>
            <person name="Ohm R.A."/>
            <person name="Ortiz-Santana B."/>
            <person name="Ovrebo C."/>
            <person name="Racz N."/>
            <person name="Riley R."/>
            <person name="Savchenko A."/>
            <person name="Shiryaev A."/>
            <person name="Soop K."/>
            <person name="Spirin V."/>
            <person name="Szebenyi C."/>
            <person name="Tomsovsky M."/>
            <person name="Tulloss R.E."/>
            <person name="Uehling J."/>
            <person name="Grigoriev I.V."/>
            <person name="Vagvolgyi C."/>
            <person name="Papp T."/>
            <person name="Martin F.M."/>
            <person name="Miettinen O."/>
            <person name="Hibbett D.S."/>
            <person name="Nagy L.G."/>
        </authorList>
    </citation>
    <scope>NUCLEOTIDE SEQUENCE [LARGE SCALE GENOMIC DNA]</scope>
    <source>
        <strain evidence="2 3">CBS 166.37</strain>
    </source>
</reference>
<evidence type="ECO:0000256" key="1">
    <source>
        <dbReference type="SAM" id="MobiDB-lite"/>
    </source>
</evidence>
<dbReference type="OrthoDB" id="3069342at2759"/>
<dbReference type="EMBL" id="ML213591">
    <property type="protein sequence ID" value="TFK43425.1"/>
    <property type="molecule type" value="Genomic_DNA"/>
</dbReference>
<feature type="region of interest" description="Disordered" evidence="1">
    <location>
        <begin position="94"/>
        <end position="123"/>
    </location>
</feature>
<accession>A0A5C3MFK1</accession>
<feature type="compositionally biased region" description="Polar residues" evidence="1">
    <location>
        <begin position="1"/>
        <end position="20"/>
    </location>
</feature>
<evidence type="ECO:0000313" key="2">
    <source>
        <dbReference type="EMBL" id="TFK43425.1"/>
    </source>
</evidence>
<feature type="region of interest" description="Disordered" evidence="1">
    <location>
        <begin position="39"/>
        <end position="69"/>
    </location>
</feature>
<feature type="compositionally biased region" description="Low complexity" evidence="1">
    <location>
        <begin position="48"/>
        <end position="68"/>
    </location>
</feature>